<evidence type="ECO:0000256" key="7">
    <source>
        <dbReference type="ARBA" id="ARBA00038878"/>
    </source>
</evidence>
<dbReference type="GO" id="GO:0047545">
    <property type="term" value="F:(S)-2-hydroxyglutarate dehydrogenase activity"/>
    <property type="evidence" value="ECO:0007669"/>
    <property type="project" value="UniProtKB-EC"/>
</dbReference>
<dbReference type="Pfam" id="PF01266">
    <property type="entry name" value="DAO"/>
    <property type="match status" value="1"/>
</dbReference>
<evidence type="ECO:0000256" key="5">
    <source>
        <dbReference type="ARBA" id="ARBA00036066"/>
    </source>
</evidence>
<keyword evidence="3" id="KW-0274">FAD</keyword>
<accession>A0AAV7F4A0</accession>
<evidence type="ECO:0000256" key="3">
    <source>
        <dbReference type="ARBA" id="ARBA00022827"/>
    </source>
</evidence>
<proteinExistence type="inferred from homology"/>
<comment type="similarity">
    <text evidence="6">Belongs to the L2HGDH family.</text>
</comment>
<comment type="cofactor">
    <cofactor evidence="1">
        <name>FAD</name>
        <dbReference type="ChEBI" id="CHEBI:57692"/>
    </cofactor>
</comment>
<keyword evidence="4" id="KW-0560">Oxidoreductase</keyword>
<dbReference type="PANTHER" id="PTHR43104">
    <property type="entry name" value="L-2-HYDROXYGLUTARATE DEHYDROGENASE, MITOCHONDRIAL"/>
    <property type="match status" value="1"/>
</dbReference>
<comment type="catalytic activity">
    <reaction evidence="5">
        <text>(S)-2-hydroxyglutarate + A = 2-oxoglutarate + AH2</text>
        <dbReference type="Rhea" id="RHEA:21252"/>
        <dbReference type="ChEBI" id="CHEBI:13193"/>
        <dbReference type="ChEBI" id="CHEBI:16782"/>
        <dbReference type="ChEBI" id="CHEBI:16810"/>
        <dbReference type="ChEBI" id="CHEBI:17499"/>
        <dbReference type="EC" id="1.1.99.2"/>
    </reaction>
</comment>
<dbReference type="PANTHER" id="PTHR43104:SF4">
    <property type="entry name" value="L-2-HYDROXYGLUTARATE DEHYDROGENASE, MITOCHONDRIAL"/>
    <property type="match status" value="1"/>
</dbReference>
<evidence type="ECO:0000259" key="9">
    <source>
        <dbReference type="Pfam" id="PF01266"/>
    </source>
</evidence>
<name>A0AAV7F4A0_ARIFI</name>
<dbReference type="Proteomes" id="UP000825729">
    <property type="component" value="Unassembled WGS sequence"/>
</dbReference>
<evidence type="ECO:0000313" key="10">
    <source>
        <dbReference type="EMBL" id="KAG9454961.1"/>
    </source>
</evidence>
<evidence type="ECO:0000256" key="1">
    <source>
        <dbReference type="ARBA" id="ARBA00001974"/>
    </source>
</evidence>
<keyword evidence="11" id="KW-1185">Reference proteome</keyword>
<dbReference type="AlphaFoldDB" id="A0AAV7F4A0"/>
<dbReference type="InterPro" id="IPR006076">
    <property type="entry name" value="FAD-dep_OxRdtase"/>
</dbReference>
<reference evidence="10 11" key="1">
    <citation type="submission" date="2021-07" db="EMBL/GenBank/DDBJ databases">
        <title>The Aristolochia fimbriata genome: insights into angiosperm evolution, floral development and chemical biosynthesis.</title>
        <authorList>
            <person name="Jiao Y."/>
        </authorList>
    </citation>
    <scope>NUCLEOTIDE SEQUENCE [LARGE SCALE GENOMIC DNA]</scope>
    <source>
        <strain evidence="10">IBCAS-2021</strain>
        <tissue evidence="10">Leaf</tissue>
    </source>
</reference>
<dbReference type="Gene3D" id="3.50.50.60">
    <property type="entry name" value="FAD/NAD(P)-binding domain"/>
    <property type="match status" value="1"/>
</dbReference>
<gene>
    <name evidence="10" type="ORF">H6P81_007865</name>
</gene>
<evidence type="ECO:0000256" key="8">
    <source>
        <dbReference type="ARBA" id="ARBA00041137"/>
    </source>
</evidence>
<dbReference type="InterPro" id="IPR036188">
    <property type="entry name" value="FAD/NAD-bd_sf"/>
</dbReference>
<keyword evidence="2" id="KW-0285">Flavoprotein</keyword>
<comment type="caution">
    <text evidence="10">The sequence shown here is derived from an EMBL/GenBank/DDBJ whole genome shotgun (WGS) entry which is preliminary data.</text>
</comment>
<protein>
    <recommendedName>
        <fullName evidence="8">L-2-hydroxyglutarate dehydrogenase, mitochondrial</fullName>
        <ecNumber evidence="7">1.1.99.2</ecNumber>
    </recommendedName>
</protein>
<evidence type="ECO:0000256" key="2">
    <source>
        <dbReference type="ARBA" id="ARBA00022630"/>
    </source>
</evidence>
<evidence type="ECO:0000256" key="6">
    <source>
        <dbReference type="ARBA" id="ARBA00037941"/>
    </source>
</evidence>
<evidence type="ECO:0000256" key="4">
    <source>
        <dbReference type="ARBA" id="ARBA00023002"/>
    </source>
</evidence>
<dbReference type="EMBL" id="JAINDJ010000003">
    <property type="protein sequence ID" value="KAG9454961.1"/>
    <property type="molecule type" value="Genomic_DNA"/>
</dbReference>
<dbReference type="EC" id="1.1.99.2" evidence="7"/>
<organism evidence="10 11">
    <name type="scientific">Aristolochia fimbriata</name>
    <name type="common">White veined hardy Dutchman's pipe vine</name>
    <dbReference type="NCBI Taxonomy" id="158543"/>
    <lineage>
        <taxon>Eukaryota</taxon>
        <taxon>Viridiplantae</taxon>
        <taxon>Streptophyta</taxon>
        <taxon>Embryophyta</taxon>
        <taxon>Tracheophyta</taxon>
        <taxon>Spermatophyta</taxon>
        <taxon>Magnoliopsida</taxon>
        <taxon>Magnoliidae</taxon>
        <taxon>Piperales</taxon>
        <taxon>Aristolochiaceae</taxon>
        <taxon>Aristolochia</taxon>
    </lineage>
</organism>
<dbReference type="Gene3D" id="3.30.9.10">
    <property type="entry name" value="D-Amino Acid Oxidase, subunit A, domain 2"/>
    <property type="match status" value="1"/>
</dbReference>
<sequence>MLHCALHKLKRTQQVMHKLSRASLFGDQLGKIPKETADCVVIGAGVVGIAVARELALKGRDVLVVEASSTFGSGTSSRNSEVIHAGIYYPKMSSKAMFCVQGRELLYKYCLDRGIPHKQIGKLIVATRTNEISKLTELLKQGKENRVQGLEMIEGNKAMEMEPELRCVKALLSPCSGIVDSHSLMLSFLGDAETHGATFSYNTAVIGGHIEDDKVYLLVSESKELENCAENAYLEPQLILVPKLVINSAGLSALSLAKRLSGLDHRVIPSSHYARGCYFTLSKTRVLPFKHLIYPIPEDGGLGVHVTLDLDGHVKFGPDVEWIDRIDDISSFLNKFDYKVKESRAEKFYPEIRKYYPNLKDGSLEPGYAGIRSKLSGPGQPPADFIIQGKEIHGVNGLGSFPTVIADTIEPSIFGVLTPRVKKEKPRRREIMDQLRAQKSSYRCTVNNFLIQTCDQVERNVRWLLLPPLKSYQNKVEIPALQRGLPSASQLLHVGAGNCNLQMIKSDSRCRCRGAAADNDFRAGTIGLYKKKRLVDEAFEGDVLHASSPKKATDCKRNHSLVAGATNGEKPKSLWNLKHRVTERLPIRRIRKTRQPLSSSSPVTTSTERRFQRVLKFQGSLTEFSSSQINLIHESRKRDEFTCRVSFHVWHSYRTACRGRLIPPLQQKLRRNRCKFTGKAKIPASLRAAPRRNWPPEHDTPM</sequence>
<dbReference type="SUPFAM" id="SSF51905">
    <property type="entry name" value="FAD/NAD(P)-binding domain"/>
    <property type="match status" value="1"/>
</dbReference>
<evidence type="ECO:0000313" key="11">
    <source>
        <dbReference type="Proteomes" id="UP000825729"/>
    </source>
</evidence>
<feature type="domain" description="FAD dependent oxidoreductase" evidence="9">
    <location>
        <begin position="38"/>
        <end position="388"/>
    </location>
</feature>